<accession>A0A8R1IDL1</accession>
<keyword evidence="3" id="KW-1185">Reference proteome</keyword>
<name>A0A8R1IDL1_CAEJA</name>
<proteinExistence type="predicted"/>
<reference evidence="2" key="2">
    <citation type="submission" date="2022-06" db="UniProtKB">
        <authorList>
            <consortium name="EnsemblMetazoa"/>
        </authorList>
    </citation>
    <scope>IDENTIFICATION</scope>
    <source>
        <strain evidence="2">DF5081</strain>
    </source>
</reference>
<reference evidence="3" key="1">
    <citation type="submission" date="2010-08" db="EMBL/GenBank/DDBJ databases">
        <authorList>
            <consortium name="Caenorhabditis japonica Sequencing Consortium"/>
            <person name="Wilson R.K."/>
        </authorList>
    </citation>
    <scope>NUCLEOTIDE SEQUENCE [LARGE SCALE GENOMIC DNA]</scope>
    <source>
        <strain evidence="3">DF5081</strain>
    </source>
</reference>
<organism evidence="2 3">
    <name type="scientific">Caenorhabditis japonica</name>
    <dbReference type="NCBI Taxonomy" id="281687"/>
    <lineage>
        <taxon>Eukaryota</taxon>
        <taxon>Metazoa</taxon>
        <taxon>Ecdysozoa</taxon>
        <taxon>Nematoda</taxon>
        <taxon>Chromadorea</taxon>
        <taxon>Rhabditida</taxon>
        <taxon>Rhabditina</taxon>
        <taxon>Rhabditomorpha</taxon>
        <taxon>Rhabditoidea</taxon>
        <taxon>Rhabditidae</taxon>
        <taxon>Peloderinae</taxon>
        <taxon>Caenorhabditis</taxon>
    </lineage>
</organism>
<evidence type="ECO:0000313" key="3">
    <source>
        <dbReference type="Proteomes" id="UP000005237"/>
    </source>
</evidence>
<dbReference type="EnsemblMetazoa" id="CJA22739.1">
    <property type="protein sequence ID" value="CJA22739.1"/>
    <property type="gene ID" value="WBGene00178311"/>
</dbReference>
<dbReference type="Proteomes" id="UP000005237">
    <property type="component" value="Unassembled WGS sequence"/>
</dbReference>
<evidence type="ECO:0000313" key="2">
    <source>
        <dbReference type="EnsemblMetazoa" id="CJA22739.1"/>
    </source>
</evidence>
<protein>
    <submittedName>
        <fullName evidence="2">Uncharacterized protein</fullName>
    </submittedName>
</protein>
<dbReference type="AlphaFoldDB" id="A0A8R1IDL1"/>
<sequence length="96" mass="11112">MEEITQEVKFQNLSLNSTGSARPGGSVRHSPGEGSEGFEEDLKKMKRDEVRRKVAMIGSELRKYILKSKEIQTMRKQEMIDFIIKFRDITFAECKI</sequence>
<evidence type="ECO:0000256" key="1">
    <source>
        <dbReference type="SAM" id="MobiDB-lite"/>
    </source>
</evidence>
<feature type="region of interest" description="Disordered" evidence="1">
    <location>
        <begin position="15"/>
        <end position="43"/>
    </location>
</feature>